<gene>
    <name evidence="1" type="ORF">HJG63_011765</name>
</gene>
<name>A0A7J8GC61_ROUAE</name>
<accession>A0A7J8GC61</accession>
<dbReference type="AlphaFoldDB" id="A0A7J8GC61"/>
<comment type="caution">
    <text evidence="1">The sequence shown here is derived from an EMBL/GenBank/DDBJ whole genome shotgun (WGS) entry which is preliminary data.</text>
</comment>
<keyword evidence="2" id="KW-1185">Reference proteome</keyword>
<reference evidence="1 2" key="1">
    <citation type="journal article" date="2020" name="Nature">
        <title>Six reference-quality genomes reveal evolution of bat adaptations.</title>
        <authorList>
            <person name="Jebb D."/>
            <person name="Huang Z."/>
            <person name="Pippel M."/>
            <person name="Hughes G.M."/>
            <person name="Lavrichenko K."/>
            <person name="Devanna P."/>
            <person name="Winkler S."/>
            <person name="Jermiin L.S."/>
            <person name="Skirmuntt E.C."/>
            <person name="Katzourakis A."/>
            <person name="Burkitt-Gray L."/>
            <person name="Ray D.A."/>
            <person name="Sullivan K.A.M."/>
            <person name="Roscito J.G."/>
            <person name="Kirilenko B.M."/>
            <person name="Davalos L.M."/>
            <person name="Corthals A.P."/>
            <person name="Power M.L."/>
            <person name="Jones G."/>
            <person name="Ransome R.D."/>
            <person name="Dechmann D.K.N."/>
            <person name="Locatelli A.G."/>
            <person name="Puechmaille S.J."/>
            <person name="Fedrigo O."/>
            <person name="Jarvis E.D."/>
            <person name="Hiller M."/>
            <person name="Vernes S.C."/>
            <person name="Myers E.W."/>
            <person name="Teeling E.C."/>
        </authorList>
    </citation>
    <scope>NUCLEOTIDE SEQUENCE [LARGE SCALE GENOMIC DNA]</scope>
    <source>
        <strain evidence="1">MRouAeg1</strain>
        <tissue evidence="1">Muscle</tissue>
    </source>
</reference>
<protein>
    <submittedName>
        <fullName evidence="1">Uncharacterized protein</fullName>
    </submittedName>
</protein>
<dbReference type="Proteomes" id="UP000593571">
    <property type="component" value="Unassembled WGS sequence"/>
</dbReference>
<dbReference type="EMBL" id="JACASE010000006">
    <property type="protein sequence ID" value="KAF6457245.1"/>
    <property type="molecule type" value="Genomic_DNA"/>
</dbReference>
<sequence>MQACFSVFHAPPVSPLPLTAPQFLEWCPADLCSLASVSSTNPCEAASAQPAPECGQAPGQALWRETLCQHPAHPPLRSSPLLGGTWPEDAGTGLGMPRAWFSASGSAEKPGLAEQKAARGLSVPGHGRRASRGAGCSRRPGCLARQMPPAGRSRSWSCPERGICSSLCRKGPVCTQPGAPDARGLRPSSCVYVCASACVCACARVHATVLLSLCSVFSRSRWPLAALWGSTLSWSRPGRKREPLGSHLSSKGSELALVRPGWPVCPLPDQPLWQRGKHPVS</sequence>
<organism evidence="1 2">
    <name type="scientific">Rousettus aegyptiacus</name>
    <name type="common">Egyptian fruit bat</name>
    <name type="synonym">Pteropus aegyptiacus</name>
    <dbReference type="NCBI Taxonomy" id="9407"/>
    <lineage>
        <taxon>Eukaryota</taxon>
        <taxon>Metazoa</taxon>
        <taxon>Chordata</taxon>
        <taxon>Craniata</taxon>
        <taxon>Vertebrata</taxon>
        <taxon>Euteleostomi</taxon>
        <taxon>Mammalia</taxon>
        <taxon>Eutheria</taxon>
        <taxon>Laurasiatheria</taxon>
        <taxon>Chiroptera</taxon>
        <taxon>Yinpterochiroptera</taxon>
        <taxon>Pteropodoidea</taxon>
        <taxon>Pteropodidae</taxon>
        <taxon>Rousettinae</taxon>
        <taxon>Rousettus</taxon>
    </lineage>
</organism>
<evidence type="ECO:0000313" key="2">
    <source>
        <dbReference type="Proteomes" id="UP000593571"/>
    </source>
</evidence>
<evidence type="ECO:0000313" key="1">
    <source>
        <dbReference type="EMBL" id="KAF6457245.1"/>
    </source>
</evidence>
<proteinExistence type="predicted"/>